<evidence type="ECO:0000256" key="1">
    <source>
        <dbReference type="SAM" id="MobiDB-lite"/>
    </source>
</evidence>
<feature type="compositionally biased region" description="Polar residues" evidence="1">
    <location>
        <begin position="97"/>
        <end position="112"/>
    </location>
</feature>
<dbReference type="Proteomes" id="UP001259832">
    <property type="component" value="Unassembled WGS sequence"/>
</dbReference>
<gene>
    <name evidence="2" type="ORF">P3T76_009839</name>
</gene>
<accession>A0AAD9GEJ6</accession>
<comment type="caution">
    <text evidence="2">The sequence shown here is derived from an EMBL/GenBank/DDBJ whole genome shotgun (WGS) entry which is preliminary data.</text>
</comment>
<feature type="region of interest" description="Disordered" evidence="1">
    <location>
        <begin position="92"/>
        <end position="134"/>
    </location>
</feature>
<proteinExistence type="predicted"/>
<evidence type="ECO:0000313" key="2">
    <source>
        <dbReference type="EMBL" id="KAK1937061.1"/>
    </source>
</evidence>
<dbReference type="EMBL" id="JASMQC010000020">
    <property type="protein sequence ID" value="KAK1937061.1"/>
    <property type="molecule type" value="Genomic_DNA"/>
</dbReference>
<reference evidence="2" key="1">
    <citation type="submission" date="2023-08" db="EMBL/GenBank/DDBJ databases">
        <title>Reference Genome Resource for the Citrus Pathogen Phytophthora citrophthora.</title>
        <authorList>
            <person name="Moller H."/>
            <person name="Coetzee B."/>
            <person name="Rose L.J."/>
            <person name="Van Niekerk J.M."/>
        </authorList>
    </citation>
    <scope>NUCLEOTIDE SEQUENCE</scope>
    <source>
        <strain evidence="2">STE-U-9442</strain>
    </source>
</reference>
<dbReference type="AlphaFoldDB" id="A0AAD9GEJ6"/>
<keyword evidence="3" id="KW-1185">Reference proteome</keyword>
<evidence type="ECO:0000313" key="3">
    <source>
        <dbReference type="Proteomes" id="UP001259832"/>
    </source>
</evidence>
<organism evidence="2 3">
    <name type="scientific">Phytophthora citrophthora</name>
    <dbReference type="NCBI Taxonomy" id="4793"/>
    <lineage>
        <taxon>Eukaryota</taxon>
        <taxon>Sar</taxon>
        <taxon>Stramenopiles</taxon>
        <taxon>Oomycota</taxon>
        <taxon>Peronosporomycetes</taxon>
        <taxon>Peronosporales</taxon>
        <taxon>Peronosporaceae</taxon>
        <taxon>Phytophthora</taxon>
    </lineage>
</organism>
<protein>
    <submittedName>
        <fullName evidence="2">Uncharacterized protein</fullName>
    </submittedName>
</protein>
<sequence length="176" mass="20022">MENLELFEQVYNSTFVASADLQRYQADRSFAKRVSKFKRKQESLQEQNNLFLSTEKQDELWRQLTRERESLIAENSVMYHKVMKDSVEPLAQCNGRAPSSSNAHHNGKPSHSGSGGNIYDSQPHNRRTMQMHRRRESAAYSISTRVVAGAALKLSSTNGRDDFKIPPAIAGNATWY</sequence>
<feature type="compositionally biased region" description="Basic residues" evidence="1">
    <location>
        <begin position="124"/>
        <end position="134"/>
    </location>
</feature>
<name>A0AAD9GEJ6_9STRA</name>